<dbReference type="PANTHER" id="PTHR44688">
    <property type="entry name" value="DNA-BINDING TRANSCRIPTIONAL ACTIVATOR DEVR_DOSR"/>
    <property type="match status" value="1"/>
</dbReference>
<evidence type="ECO:0000259" key="4">
    <source>
        <dbReference type="PROSITE" id="PS50043"/>
    </source>
</evidence>
<dbReference type="AlphaFoldDB" id="A0A1H6HJ39"/>
<dbReference type="CDD" id="cd06170">
    <property type="entry name" value="LuxR_C_like"/>
    <property type="match status" value="1"/>
</dbReference>
<sequence>MEEIGKFFSNKNSISAISESENNQTSDYLEVIKAFARITYMSLYVIDYQKQNFEYVSDNPLFLCDHTPKEVETMGYAFYFRHVKKEDLDLLFKINEVGFEFYENLPVNERKLYTISYDFHLVNESKNTILINHKLTPLFLSAEGKMWKAMCIVSLSHNHASGNISIVKQGTDEIWNYDLKDNRWIKEEKIKLSEREAEILRLYAQGLTINEIADKIYVTGDTVKFHRRKLFDKMGVSNITEALSYATNYKLI</sequence>
<evidence type="ECO:0000256" key="1">
    <source>
        <dbReference type="ARBA" id="ARBA00023015"/>
    </source>
</evidence>
<dbReference type="Gene3D" id="1.10.10.10">
    <property type="entry name" value="Winged helix-like DNA-binding domain superfamily/Winged helix DNA-binding domain"/>
    <property type="match status" value="1"/>
</dbReference>
<dbReference type="PANTHER" id="PTHR44688:SF16">
    <property type="entry name" value="DNA-BINDING TRANSCRIPTIONAL ACTIVATOR DEVR_DOSR"/>
    <property type="match status" value="1"/>
</dbReference>
<organism evidence="5 6">
    <name type="scientific">Chryseobacterium culicis</name>
    <dbReference type="NCBI Taxonomy" id="680127"/>
    <lineage>
        <taxon>Bacteria</taxon>
        <taxon>Pseudomonadati</taxon>
        <taxon>Bacteroidota</taxon>
        <taxon>Flavobacteriia</taxon>
        <taxon>Flavobacteriales</taxon>
        <taxon>Weeksellaceae</taxon>
        <taxon>Chryseobacterium group</taxon>
        <taxon>Chryseobacterium</taxon>
    </lineage>
</organism>
<dbReference type="OrthoDB" id="1727128at2"/>
<dbReference type="GO" id="GO:0003677">
    <property type="term" value="F:DNA binding"/>
    <property type="evidence" value="ECO:0007669"/>
    <property type="project" value="UniProtKB-KW"/>
</dbReference>
<gene>
    <name evidence="5" type="ORF">SAMN05421593_3164</name>
</gene>
<protein>
    <submittedName>
        <fullName evidence="5">Regulatory protein, luxR family</fullName>
    </submittedName>
</protein>
<dbReference type="InterPro" id="IPR036388">
    <property type="entry name" value="WH-like_DNA-bd_sf"/>
</dbReference>
<evidence type="ECO:0000313" key="5">
    <source>
        <dbReference type="EMBL" id="SEH35771.1"/>
    </source>
</evidence>
<dbReference type="Gene3D" id="3.30.450.20">
    <property type="entry name" value="PAS domain"/>
    <property type="match status" value="1"/>
</dbReference>
<keyword evidence="1" id="KW-0805">Transcription regulation</keyword>
<dbReference type="GO" id="GO:0006355">
    <property type="term" value="P:regulation of DNA-templated transcription"/>
    <property type="evidence" value="ECO:0007669"/>
    <property type="project" value="InterPro"/>
</dbReference>
<evidence type="ECO:0000313" key="6">
    <source>
        <dbReference type="Proteomes" id="UP000198561"/>
    </source>
</evidence>
<keyword evidence="3" id="KW-0804">Transcription</keyword>
<dbReference type="Pfam" id="PF00196">
    <property type="entry name" value="GerE"/>
    <property type="match status" value="1"/>
</dbReference>
<keyword evidence="2" id="KW-0238">DNA-binding</keyword>
<dbReference type="PROSITE" id="PS50043">
    <property type="entry name" value="HTH_LUXR_2"/>
    <property type="match status" value="1"/>
</dbReference>
<dbReference type="PRINTS" id="PR00038">
    <property type="entry name" value="HTHLUXR"/>
</dbReference>
<dbReference type="EMBL" id="FNWQ01000003">
    <property type="protein sequence ID" value="SEH35771.1"/>
    <property type="molecule type" value="Genomic_DNA"/>
</dbReference>
<dbReference type="SMART" id="SM00421">
    <property type="entry name" value="HTH_LUXR"/>
    <property type="match status" value="1"/>
</dbReference>
<dbReference type="SUPFAM" id="SSF46894">
    <property type="entry name" value="C-terminal effector domain of the bipartite response regulators"/>
    <property type="match status" value="1"/>
</dbReference>
<proteinExistence type="predicted"/>
<dbReference type="RefSeq" id="WP_089693427.1">
    <property type="nucleotide sequence ID" value="NZ_DALZIY010000003.1"/>
</dbReference>
<accession>A0A1H6HJ39</accession>
<evidence type="ECO:0000256" key="3">
    <source>
        <dbReference type="ARBA" id="ARBA00023163"/>
    </source>
</evidence>
<dbReference type="InterPro" id="IPR016032">
    <property type="entry name" value="Sig_transdc_resp-reg_C-effctor"/>
</dbReference>
<reference evidence="5 6" key="1">
    <citation type="submission" date="2016-10" db="EMBL/GenBank/DDBJ databases">
        <authorList>
            <person name="de Groot N.N."/>
        </authorList>
    </citation>
    <scope>NUCLEOTIDE SEQUENCE [LARGE SCALE GENOMIC DNA]</scope>
    <source>
        <strain evidence="5 6">DSM 23031</strain>
    </source>
</reference>
<dbReference type="InterPro" id="IPR000792">
    <property type="entry name" value="Tscrpt_reg_LuxR_C"/>
</dbReference>
<dbReference type="STRING" id="680127.SAMN05421593_3164"/>
<feature type="domain" description="HTH luxR-type" evidence="4">
    <location>
        <begin position="185"/>
        <end position="250"/>
    </location>
</feature>
<dbReference type="Proteomes" id="UP000198561">
    <property type="component" value="Unassembled WGS sequence"/>
</dbReference>
<name>A0A1H6HJ39_CHRCI</name>
<evidence type="ECO:0000256" key="2">
    <source>
        <dbReference type="ARBA" id="ARBA00023125"/>
    </source>
</evidence>